<dbReference type="Gene3D" id="3.30.420.40">
    <property type="match status" value="1"/>
</dbReference>
<evidence type="ECO:0000313" key="4">
    <source>
        <dbReference type="EMBL" id="MBT0768285.1"/>
    </source>
</evidence>
<comment type="caution">
    <text evidence="4">The sequence shown here is derived from an EMBL/GenBank/DDBJ whole genome shotgun (WGS) entry which is preliminary data.</text>
</comment>
<evidence type="ECO:0000256" key="1">
    <source>
        <dbReference type="ARBA" id="ARBA00006129"/>
    </source>
</evidence>
<proteinExistence type="inferred from homology"/>
<evidence type="ECO:0000313" key="5">
    <source>
        <dbReference type="Proteomes" id="UP001197247"/>
    </source>
</evidence>
<keyword evidence="5" id="KW-1185">Reference proteome</keyword>
<protein>
    <submittedName>
        <fullName evidence="4">Nodulation protein NodU</fullName>
    </submittedName>
</protein>
<dbReference type="InterPro" id="IPR038152">
    <property type="entry name" value="Carbam_trans_C_sf"/>
</dbReference>
<dbReference type="Gene3D" id="3.90.870.20">
    <property type="entry name" value="Carbamoyltransferase, C-terminal domain"/>
    <property type="match status" value="1"/>
</dbReference>
<sequence>MLRIGLKLTHDGGVAAVQDGELLFSTEVEKLGNRPRYSALPSSELIIRMLADHGFTIHDVESVVVDGWDGLESSSAQLDGATVPLNGYAEPDGQDDLLAGARRDPLTLAGRTFEVTSHPHIAGHVYSALATSPLPADQASAVLVWDGGLFPRLYAADAQGRVRPLGPVGHLIGHCYAMAAHHFGPYRRAEQSTSNDDLSVAGKLMAYIALGRRDEGVYQDLAELTLEHFDGDGERAVAYRRQIRGIGSTAEPSHRFFHDYFAELRARVEARGTARDEDVLATVHEFLEDYLVTRTSAALRRHLGPGPWHLAFVGGCALNIKWNSRLRAEPGVASLWVPPFPNDAGSALGNAAIAAYLTDGTRRLDWNVRLGPALTAMPESVRQQYTAAGWTVTPCTIKELAQQLHESGEPVVLLSGRAELGPRALGGRSIVATATDPAMKDTLNQVKKREPYRPVAPICLEEYAPDIFSPGTPDPYMLFDHDVRAEWLGRIPAVVHLDGTARLQTVPADADPVLRSLLEAYHAISGVPVLCNTSANLNGSGFFPDVASALDWGRIPAVWSDGQLWTRDDTKQAAGAQ</sequence>
<dbReference type="InterPro" id="IPR051338">
    <property type="entry name" value="NodU/CmcH_Carbamoyltrnsfr"/>
</dbReference>
<comment type="similarity">
    <text evidence="1">Belongs to the NodU/CmcH family.</text>
</comment>
<dbReference type="Pfam" id="PF02543">
    <property type="entry name" value="Carbam_trans_N"/>
    <property type="match status" value="1"/>
</dbReference>
<reference evidence="4 5" key="1">
    <citation type="submission" date="2021-05" db="EMBL/GenBank/DDBJ databases">
        <title>Kineosporia and Streptomyces sp. nov. two new marine actinobacteria isolated from Coral.</title>
        <authorList>
            <person name="Buangrab K."/>
            <person name="Sutthacheep M."/>
            <person name="Yeemin T."/>
            <person name="Harunari E."/>
            <person name="Igarashi Y."/>
            <person name="Kanchanasin P."/>
            <person name="Tanasupawat S."/>
            <person name="Phongsopitanun W."/>
        </authorList>
    </citation>
    <scope>NUCLEOTIDE SEQUENCE [LARGE SCALE GENOMIC DNA]</scope>
    <source>
        <strain evidence="4 5">J2-2</strain>
    </source>
</reference>
<dbReference type="PANTHER" id="PTHR34847:SF1">
    <property type="entry name" value="NODULATION PROTEIN U"/>
    <property type="match status" value="1"/>
</dbReference>
<dbReference type="InterPro" id="IPR003696">
    <property type="entry name" value="Carbtransf_dom"/>
</dbReference>
<evidence type="ECO:0000259" key="2">
    <source>
        <dbReference type="Pfam" id="PF02543"/>
    </source>
</evidence>
<dbReference type="InterPro" id="IPR031730">
    <property type="entry name" value="Carbam_trans_C"/>
</dbReference>
<accession>A0ABS5TB35</accession>
<feature type="domain" description="Carbamoyltransferase C-terminal" evidence="3">
    <location>
        <begin position="407"/>
        <end position="550"/>
    </location>
</feature>
<dbReference type="EMBL" id="JAHBAY010000002">
    <property type="protein sequence ID" value="MBT0768285.1"/>
    <property type="molecule type" value="Genomic_DNA"/>
</dbReference>
<dbReference type="Proteomes" id="UP001197247">
    <property type="component" value="Unassembled WGS sequence"/>
</dbReference>
<name>A0ABS5TB35_9ACTN</name>
<evidence type="ECO:0000259" key="3">
    <source>
        <dbReference type="Pfam" id="PF16861"/>
    </source>
</evidence>
<dbReference type="Pfam" id="PF16861">
    <property type="entry name" value="Carbam_trans_C"/>
    <property type="match status" value="1"/>
</dbReference>
<organism evidence="4 5">
    <name type="scientific">Kineosporia corallincola</name>
    <dbReference type="NCBI Taxonomy" id="2835133"/>
    <lineage>
        <taxon>Bacteria</taxon>
        <taxon>Bacillati</taxon>
        <taxon>Actinomycetota</taxon>
        <taxon>Actinomycetes</taxon>
        <taxon>Kineosporiales</taxon>
        <taxon>Kineosporiaceae</taxon>
        <taxon>Kineosporia</taxon>
    </lineage>
</organism>
<gene>
    <name evidence="4" type="ORF">KIH74_05085</name>
</gene>
<feature type="domain" description="Carbamoyltransferase" evidence="2">
    <location>
        <begin position="3"/>
        <end position="351"/>
    </location>
</feature>
<dbReference type="PANTHER" id="PTHR34847">
    <property type="entry name" value="NODULATION PROTEIN U"/>
    <property type="match status" value="1"/>
</dbReference>